<dbReference type="Proteomes" id="UP000323258">
    <property type="component" value="Unassembled WGS sequence"/>
</dbReference>
<dbReference type="GO" id="GO:0005576">
    <property type="term" value="C:extracellular region"/>
    <property type="evidence" value="ECO:0007669"/>
    <property type="project" value="UniProtKB-SubCell"/>
</dbReference>
<comment type="caution">
    <text evidence="6">The sequence shown here is derived from an EMBL/GenBank/DDBJ whole genome shotgun (WGS) entry which is preliminary data.</text>
</comment>
<feature type="domain" description="Flagellin N-terminal" evidence="4">
    <location>
        <begin position="4"/>
        <end position="135"/>
    </location>
</feature>
<dbReference type="Pfam" id="PF00669">
    <property type="entry name" value="Flagellin_N"/>
    <property type="match status" value="1"/>
</dbReference>
<evidence type="ECO:0000256" key="3">
    <source>
        <dbReference type="RuleBase" id="RU362073"/>
    </source>
</evidence>
<keyword evidence="3" id="KW-0964">Secreted</keyword>
<dbReference type="Gene3D" id="1.20.1330.10">
    <property type="entry name" value="f41 fragment of flagellin, N-terminal domain"/>
    <property type="match status" value="2"/>
</dbReference>
<evidence type="ECO:0000313" key="7">
    <source>
        <dbReference type="Proteomes" id="UP000323258"/>
    </source>
</evidence>
<comment type="subcellular location">
    <subcellularLocation>
        <location evidence="3">Secreted</location>
    </subcellularLocation>
    <subcellularLocation>
        <location evidence="3">Bacterial flagellum</location>
    </subcellularLocation>
</comment>
<dbReference type="RefSeq" id="WP_148913199.1">
    <property type="nucleotide sequence ID" value="NZ_VSZS01000053.1"/>
</dbReference>
<dbReference type="GO" id="GO:0009288">
    <property type="term" value="C:bacterial-type flagellum"/>
    <property type="evidence" value="ECO:0007669"/>
    <property type="project" value="UniProtKB-SubCell"/>
</dbReference>
<dbReference type="OrthoDB" id="8328560at2"/>
<evidence type="ECO:0000256" key="1">
    <source>
        <dbReference type="ARBA" id="ARBA00005709"/>
    </source>
</evidence>
<reference evidence="6 7" key="2">
    <citation type="submission" date="2019-09" db="EMBL/GenBank/DDBJ databases">
        <title>Mesorhizobium sp. MaA-C15 isolated from Microcystis aeruginosa.</title>
        <authorList>
            <person name="Jeong S.E."/>
            <person name="Jin H.M."/>
            <person name="Jeon C.O."/>
        </authorList>
    </citation>
    <scope>NUCLEOTIDE SEQUENCE [LARGE SCALE GENOMIC DNA]</scope>
    <source>
        <strain evidence="6 7">MaA-C15</strain>
    </source>
</reference>
<evidence type="ECO:0000259" key="5">
    <source>
        <dbReference type="Pfam" id="PF00700"/>
    </source>
</evidence>
<name>A0A5D4H712_9HYPH</name>
<evidence type="ECO:0000313" key="6">
    <source>
        <dbReference type="EMBL" id="TYR35235.1"/>
    </source>
</evidence>
<dbReference type="PANTHER" id="PTHR42792">
    <property type="entry name" value="FLAGELLIN"/>
    <property type="match status" value="1"/>
</dbReference>
<accession>A0A5D4H712</accession>
<dbReference type="SUPFAM" id="SSF64518">
    <property type="entry name" value="Phase 1 flagellin"/>
    <property type="match status" value="1"/>
</dbReference>
<dbReference type="GO" id="GO:0005198">
    <property type="term" value="F:structural molecule activity"/>
    <property type="evidence" value="ECO:0007669"/>
    <property type="project" value="UniProtKB-UniRule"/>
</dbReference>
<comment type="similarity">
    <text evidence="1 3">Belongs to the bacterial flagellin family.</text>
</comment>
<evidence type="ECO:0000259" key="4">
    <source>
        <dbReference type="Pfam" id="PF00669"/>
    </source>
</evidence>
<gene>
    <name evidence="6" type="ORF">FY036_02885</name>
</gene>
<keyword evidence="7" id="KW-1185">Reference proteome</keyword>
<dbReference type="InterPro" id="IPR046358">
    <property type="entry name" value="Flagellin_C"/>
</dbReference>
<organism evidence="6 7">
    <name type="scientific">Neoaquamicrobium microcysteis</name>
    <dbReference type="NCBI Taxonomy" id="2682781"/>
    <lineage>
        <taxon>Bacteria</taxon>
        <taxon>Pseudomonadati</taxon>
        <taxon>Pseudomonadota</taxon>
        <taxon>Alphaproteobacteria</taxon>
        <taxon>Hyphomicrobiales</taxon>
        <taxon>Phyllobacteriaceae</taxon>
        <taxon>Neoaquamicrobium</taxon>
    </lineage>
</organism>
<comment type="function">
    <text evidence="3">Flagellin is the subunit protein which polymerizes to form the filaments of bacterial flagella.</text>
</comment>
<sequence length="587" mass="62765">MSSIHTNVAAMTALRTKEAVSSSLTRTINSIATGQRISEASHNAAYWSVSVGMQNRVNLLSTVQDMLGFAAAMIDVSHAAMEETREILQQISARLLAAKQSGVDLDAIQLEVSQFADQTSEIADAAVFSDINWLRTDIDDLHEKLLDDRSRQLVSSISRSDSGGLLINKMAVDLKVTSLYNADGGGILQADPRSPGTIGGTRAPLPAVGYDNYSDGRRGLGSAASIPMNFTGPFTFGADDTIRFSLTVDADNPNAATNGGLPGPYDGGTTYEIEIDRALVDLALPGRDGLVSDYEEWASVVRTALAGTGVSVSFSTVWDSDVGGYVRRENYFELRSQESLGHDGSNVSIGNLDVTGNAGDFYEADRYGSLSSRIVLPFDSFKLFEDVEIAFDFAVNGAVEGSHVIDRDLIEDILGRDDGVVETAAEMLLLLESLVGRNGLLLELDGNSIVIRTDPADDRLNGAKTSIGFHSVSVNIEPIPAFGLLDIDVAANPGLVDAYIHTVEGMLRRTIQASALMGALKQRVDVQSRFQTALSDAFQRGIGQLVDTDMTRAAAKLAALQAQDELATQMLSIANSNQKPLLQLFGT</sequence>
<dbReference type="Pfam" id="PF00700">
    <property type="entry name" value="Flagellin_C"/>
    <property type="match status" value="1"/>
</dbReference>
<keyword evidence="2 3" id="KW-0975">Bacterial flagellum</keyword>
<proteinExistence type="inferred from homology"/>
<reference evidence="6 7" key="1">
    <citation type="submission" date="2019-08" db="EMBL/GenBank/DDBJ databases">
        <authorList>
            <person name="Seo Y.L."/>
        </authorList>
    </citation>
    <scope>NUCLEOTIDE SEQUENCE [LARGE SCALE GENOMIC DNA]</scope>
    <source>
        <strain evidence="6 7">MaA-C15</strain>
    </source>
</reference>
<dbReference type="InterPro" id="IPR001492">
    <property type="entry name" value="Flagellin"/>
</dbReference>
<evidence type="ECO:0000256" key="2">
    <source>
        <dbReference type="ARBA" id="ARBA00023143"/>
    </source>
</evidence>
<dbReference type="PANTHER" id="PTHR42792:SF2">
    <property type="entry name" value="FLAGELLIN"/>
    <property type="match status" value="1"/>
</dbReference>
<dbReference type="EMBL" id="VSZS01000053">
    <property type="protein sequence ID" value="TYR35235.1"/>
    <property type="molecule type" value="Genomic_DNA"/>
</dbReference>
<dbReference type="InterPro" id="IPR001029">
    <property type="entry name" value="Flagellin_N"/>
</dbReference>
<protein>
    <recommendedName>
        <fullName evidence="3">Flagellin</fullName>
    </recommendedName>
</protein>
<dbReference type="AlphaFoldDB" id="A0A5D4H712"/>
<feature type="domain" description="Flagellin C-terminal" evidence="5">
    <location>
        <begin position="502"/>
        <end position="585"/>
    </location>
</feature>